<organism evidence="2 3">
    <name type="scientific">Stentor coeruleus</name>
    <dbReference type="NCBI Taxonomy" id="5963"/>
    <lineage>
        <taxon>Eukaryota</taxon>
        <taxon>Sar</taxon>
        <taxon>Alveolata</taxon>
        <taxon>Ciliophora</taxon>
        <taxon>Postciliodesmatophora</taxon>
        <taxon>Heterotrichea</taxon>
        <taxon>Heterotrichida</taxon>
        <taxon>Stentoridae</taxon>
        <taxon>Stentor</taxon>
    </lineage>
</organism>
<feature type="domain" description="PX" evidence="1">
    <location>
        <begin position="1"/>
        <end position="109"/>
    </location>
</feature>
<keyword evidence="3" id="KW-1185">Reference proteome</keyword>
<dbReference type="AlphaFoldDB" id="A0A1R2CSR4"/>
<evidence type="ECO:0000313" key="3">
    <source>
        <dbReference type="Proteomes" id="UP000187209"/>
    </source>
</evidence>
<evidence type="ECO:0000313" key="2">
    <source>
        <dbReference type="EMBL" id="OMJ92018.1"/>
    </source>
</evidence>
<gene>
    <name evidence="2" type="ORF">SteCoe_5336</name>
</gene>
<dbReference type="InterPro" id="IPR001683">
    <property type="entry name" value="PX_dom"/>
</dbReference>
<dbReference type="Proteomes" id="UP000187209">
    <property type="component" value="Unassembled WGS sequence"/>
</dbReference>
<dbReference type="GO" id="GO:0035091">
    <property type="term" value="F:phosphatidylinositol binding"/>
    <property type="evidence" value="ECO:0007669"/>
    <property type="project" value="InterPro"/>
</dbReference>
<dbReference type="Pfam" id="PF00787">
    <property type="entry name" value="PX"/>
    <property type="match status" value="1"/>
</dbReference>
<dbReference type="SUPFAM" id="SSF64268">
    <property type="entry name" value="PX domain"/>
    <property type="match status" value="1"/>
</dbReference>
<name>A0A1R2CSR4_9CILI</name>
<dbReference type="OrthoDB" id="5772781at2759"/>
<dbReference type="EMBL" id="MPUH01000070">
    <property type="protein sequence ID" value="OMJ92018.1"/>
    <property type="molecule type" value="Genomic_DNA"/>
</dbReference>
<protein>
    <recommendedName>
        <fullName evidence="1">PX domain-containing protein</fullName>
    </recommendedName>
</protein>
<dbReference type="Gene3D" id="3.30.1520.10">
    <property type="entry name" value="Phox-like domain"/>
    <property type="match status" value="1"/>
</dbReference>
<comment type="caution">
    <text evidence="2">The sequence shown here is derived from an EMBL/GenBank/DDBJ whole genome shotgun (WGS) entry which is preliminary data.</text>
</comment>
<accession>A0A1R2CSR4</accession>
<dbReference type="InterPro" id="IPR036871">
    <property type="entry name" value="PX_dom_sf"/>
</dbReference>
<dbReference type="PROSITE" id="PS50195">
    <property type="entry name" value="PX"/>
    <property type="match status" value="1"/>
</dbReference>
<proteinExistence type="predicted"/>
<reference evidence="2 3" key="1">
    <citation type="submission" date="2016-11" db="EMBL/GenBank/DDBJ databases">
        <title>The macronuclear genome of Stentor coeruleus: a giant cell with tiny introns.</title>
        <authorList>
            <person name="Slabodnick M."/>
            <person name="Ruby J.G."/>
            <person name="Reiff S.B."/>
            <person name="Swart E.C."/>
            <person name="Gosai S."/>
            <person name="Prabakaran S."/>
            <person name="Witkowska E."/>
            <person name="Larue G.E."/>
            <person name="Fisher S."/>
            <person name="Freeman R.M."/>
            <person name="Gunawardena J."/>
            <person name="Chu W."/>
            <person name="Stover N.A."/>
            <person name="Gregory B.D."/>
            <person name="Nowacki M."/>
            <person name="Derisi J."/>
            <person name="Roy S.W."/>
            <person name="Marshall W.F."/>
            <person name="Sood P."/>
        </authorList>
    </citation>
    <scope>NUCLEOTIDE SEQUENCE [LARGE SCALE GENOMIC DNA]</scope>
    <source>
        <strain evidence="2">WM001</strain>
    </source>
</reference>
<dbReference type="CDD" id="cd06093">
    <property type="entry name" value="PX_domain"/>
    <property type="match status" value="1"/>
</dbReference>
<evidence type="ECO:0000259" key="1">
    <source>
        <dbReference type="PROSITE" id="PS50195"/>
    </source>
</evidence>
<sequence length="217" mass="25185">MSNLKIKFTGFKDLLTHVEYSIQIDDICGSQTCSLFCRYSYLRSLHTSLKKFSPSIKFPGKKIFGNKNLSFLEKRKKDLEMYFSQVFQDVKLVKVLQDLKFFQFRKVDLGVRENEKVDVSFCKDCTDAKCWDIVGMTGERFVNLSFHPGSMDDYDILDHQEIFAEKCKDLKIPINQKQWAETVPEGFQEGIQSNNWISSIFESCIFDLNQSACKLNG</sequence>